<reference evidence="3 4" key="1">
    <citation type="submission" date="2017-11" db="EMBL/GenBank/DDBJ databases">
        <title>Comparative genomic analysis of Holospora spp., intranuclear symbionts of paramecia.</title>
        <authorList>
            <person name="Garushyants S.K."/>
            <person name="Beliavskaya A."/>
            <person name="Malko D.B."/>
            <person name="Logacheva M.D."/>
            <person name="Rautian M.S."/>
            <person name="Gelfand M.S."/>
        </authorList>
    </citation>
    <scope>NUCLEOTIDE SEQUENCE [LARGE SCALE GENOMIC DNA]</scope>
    <source>
        <strain evidence="4">02AZ16</strain>
    </source>
</reference>
<evidence type="ECO:0000259" key="1">
    <source>
        <dbReference type="Pfam" id="PF01048"/>
    </source>
</evidence>
<feature type="domain" description="AMP nucleoside phosphorylase N-terminal" evidence="2">
    <location>
        <begin position="44"/>
        <end position="189"/>
    </location>
</feature>
<comment type="caution">
    <text evidence="3">The sequence shown here is derived from an EMBL/GenBank/DDBJ whole genome shotgun (WGS) entry which is preliminary data.</text>
</comment>
<dbReference type="Proteomes" id="UP000239425">
    <property type="component" value="Unassembled WGS sequence"/>
</dbReference>
<dbReference type="Pfam" id="PF01048">
    <property type="entry name" value="PNP_UDP_1"/>
    <property type="match status" value="1"/>
</dbReference>
<dbReference type="InterPro" id="IPR035994">
    <property type="entry name" value="Nucleoside_phosphorylase_sf"/>
</dbReference>
<dbReference type="InterPro" id="IPR011271">
    <property type="entry name" value="AMP_nucleosidase"/>
</dbReference>
<dbReference type="GO" id="GO:0009116">
    <property type="term" value="P:nucleoside metabolic process"/>
    <property type="evidence" value="ECO:0007669"/>
    <property type="project" value="InterPro"/>
</dbReference>
<protein>
    <submittedName>
        <fullName evidence="3">AMP nucleosidase</fullName>
    </submittedName>
</protein>
<dbReference type="NCBIfam" id="NF006142">
    <property type="entry name" value="PRK08292.1"/>
    <property type="match status" value="1"/>
</dbReference>
<dbReference type="Gene3D" id="3.40.50.1580">
    <property type="entry name" value="Nucleoside phosphorylase domain"/>
    <property type="match status" value="1"/>
</dbReference>
<dbReference type="PANTHER" id="PTHR43691:SF6">
    <property type="entry name" value="AMP NUCLEOSIDASE"/>
    <property type="match status" value="1"/>
</dbReference>
<dbReference type="GO" id="GO:0044209">
    <property type="term" value="P:AMP salvage"/>
    <property type="evidence" value="ECO:0007669"/>
    <property type="project" value="InterPro"/>
</dbReference>
<dbReference type="InterPro" id="IPR037109">
    <property type="entry name" value="AMP_N_sf"/>
</dbReference>
<sequence length="509" mass="57993">MEPKYAQNNIFSPAISLQEQLHMDVFTKNAAVYDPVVCRNAQEAILALETLYTDSVQDLRNAVGSPSTLQDLKLQFKGTYPYLGIWGSGAEHICEALRSWAILREDGYYGTTVTHPDLFKEYWGQQLSHLFSVHELCCVVGRSSRFIPIYFLKEDVLSHAKDISEIKGMLTMPSPKDMDDQVANGTVAWDQLMIKPLSYFSAERTDYSLTRIQHYCGTHASSFQNFILLTNYQRYIDLFFYYAKQRLSEEDSSYTHWVEPKDTELLAQDMELSKTREAGHHFQMPAYHLARADRNGISLVNIGVGPSNAKNMTDHLAVLRPHCWIMLGHCAGLRQSQRLGDYVLAHGYMRDDHVLDEGLSPNIPLPPVEAVQKALRDSIQEVCQLDDATMTRRVRCGTIVSTGDRNWELDVVNRSKTFRQCRAIALDMESGIVAANGFRFRVPYGTLLCVSDRPLHGELKLHSMAQTFYEQRVKEHLTIGIHALEVLRELGPDQLHTPELRGFQDVLFR</sequence>
<evidence type="ECO:0000313" key="3">
    <source>
        <dbReference type="EMBL" id="PPE03922.1"/>
    </source>
</evidence>
<dbReference type="RefSeq" id="WP_165780707.1">
    <property type="nucleotide sequence ID" value="NZ_PHHC01000080.1"/>
</dbReference>
<keyword evidence="4" id="KW-1185">Reference proteome</keyword>
<evidence type="ECO:0000259" key="2">
    <source>
        <dbReference type="Pfam" id="PF10423"/>
    </source>
</evidence>
<proteinExistence type="predicted"/>
<dbReference type="SUPFAM" id="SSF53167">
    <property type="entry name" value="Purine and uridine phosphorylases"/>
    <property type="match status" value="1"/>
</dbReference>
<dbReference type="GO" id="GO:0008714">
    <property type="term" value="F:AMP nucleosidase activity"/>
    <property type="evidence" value="ECO:0007669"/>
    <property type="project" value="InterPro"/>
</dbReference>
<name>A0A2S5R9P9_9PROT</name>
<gene>
    <name evidence="3" type="ORF">HCUR_00702</name>
</gene>
<dbReference type="Gene3D" id="3.30.1730.10">
    <property type="entry name" value="AMP nucleoside phosphorylase, N-terminal domain"/>
    <property type="match status" value="1"/>
</dbReference>
<dbReference type="AlphaFoldDB" id="A0A2S5R9P9"/>
<organism evidence="3 4">
    <name type="scientific">Holospora curviuscula</name>
    <dbReference type="NCBI Taxonomy" id="1082868"/>
    <lineage>
        <taxon>Bacteria</taxon>
        <taxon>Pseudomonadati</taxon>
        <taxon>Pseudomonadota</taxon>
        <taxon>Alphaproteobacteria</taxon>
        <taxon>Holosporales</taxon>
        <taxon>Holosporaceae</taxon>
        <taxon>Holospora</taxon>
    </lineage>
</organism>
<dbReference type="EMBL" id="PHHC01000080">
    <property type="protein sequence ID" value="PPE03922.1"/>
    <property type="molecule type" value="Genomic_DNA"/>
</dbReference>
<feature type="domain" description="Nucleoside phosphorylase" evidence="1">
    <location>
        <begin position="282"/>
        <end position="475"/>
    </location>
</feature>
<dbReference type="Pfam" id="PF10423">
    <property type="entry name" value="AMNp_N"/>
    <property type="match status" value="1"/>
</dbReference>
<dbReference type="NCBIfam" id="TIGR01717">
    <property type="entry name" value="AMP-nucleosdse"/>
    <property type="match status" value="1"/>
</dbReference>
<dbReference type="InterPro" id="IPR000845">
    <property type="entry name" value="Nucleoside_phosphorylase_d"/>
</dbReference>
<accession>A0A2S5R9P9</accession>
<dbReference type="PANTHER" id="PTHR43691">
    <property type="entry name" value="URIDINE PHOSPHORYLASE"/>
    <property type="match status" value="1"/>
</dbReference>
<dbReference type="InterPro" id="IPR018953">
    <property type="entry name" value="AMP_nucleoside_Pase_N"/>
</dbReference>
<evidence type="ECO:0000313" key="4">
    <source>
        <dbReference type="Proteomes" id="UP000239425"/>
    </source>
</evidence>
<dbReference type="GO" id="GO:0005829">
    <property type="term" value="C:cytosol"/>
    <property type="evidence" value="ECO:0007669"/>
    <property type="project" value="TreeGrafter"/>
</dbReference>